<dbReference type="GO" id="GO:0000287">
    <property type="term" value="F:magnesium ion binding"/>
    <property type="evidence" value="ECO:0007669"/>
    <property type="project" value="InterPro"/>
</dbReference>
<dbReference type="GO" id="GO:0003984">
    <property type="term" value="F:acetolactate synthase activity"/>
    <property type="evidence" value="ECO:0007669"/>
    <property type="project" value="TreeGrafter"/>
</dbReference>
<keyword evidence="2 3" id="KW-0786">Thiamine pyrophosphate</keyword>
<dbReference type="AlphaFoldDB" id="A0A917WA45"/>
<dbReference type="GO" id="GO:0016823">
    <property type="term" value="F:hydrolase activity, acting on acid carbon-carbon bonds, in ketonic substances"/>
    <property type="evidence" value="ECO:0007669"/>
    <property type="project" value="InterPro"/>
</dbReference>
<dbReference type="EMBL" id="BMNA01000001">
    <property type="protein sequence ID" value="GGL87551.1"/>
    <property type="molecule type" value="Genomic_DNA"/>
</dbReference>
<keyword evidence="9" id="KW-1185">Reference proteome</keyword>
<dbReference type="InterPro" id="IPR012000">
    <property type="entry name" value="Thiamin_PyroP_enz_cen_dom"/>
</dbReference>
<comment type="caution">
    <text evidence="8">The sequence shown here is derived from an EMBL/GenBank/DDBJ whole genome shotgun (WGS) entry which is preliminary data.</text>
</comment>
<dbReference type="GO" id="GO:0050660">
    <property type="term" value="F:flavin adenine dinucleotide binding"/>
    <property type="evidence" value="ECO:0007669"/>
    <property type="project" value="TreeGrafter"/>
</dbReference>
<dbReference type="GO" id="GO:0030976">
    <property type="term" value="F:thiamine pyrophosphate binding"/>
    <property type="evidence" value="ECO:0007669"/>
    <property type="project" value="InterPro"/>
</dbReference>
<evidence type="ECO:0000256" key="2">
    <source>
        <dbReference type="ARBA" id="ARBA00023052"/>
    </source>
</evidence>
<name>A0A917WA45_9ACTN</name>
<dbReference type="GO" id="GO:0009099">
    <property type="term" value="P:L-valine biosynthetic process"/>
    <property type="evidence" value="ECO:0007669"/>
    <property type="project" value="TreeGrafter"/>
</dbReference>
<dbReference type="GO" id="GO:0009097">
    <property type="term" value="P:isoleucine biosynthetic process"/>
    <property type="evidence" value="ECO:0007669"/>
    <property type="project" value="TreeGrafter"/>
</dbReference>
<evidence type="ECO:0000259" key="5">
    <source>
        <dbReference type="Pfam" id="PF00205"/>
    </source>
</evidence>
<dbReference type="Proteomes" id="UP000655208">
    <property type="component" value="Unassembled WGS sequence"/>
</dbReference>
<organism evidence="8 9">
    <name type="scientific">Nakamurella endophytica</name>
    <dbReference type="NCBI Taxonomy" id="1748367"/>
    <lineage>
        <taxon>Bacteria</taxon>
        <taxon>Bacillati</taxon>
        <taxon>Actinomycetota</taxon>
        <taxon>Actinomycetes</taxon>
        <taxon>Nakamurellales</taxon>
        <taxon>Nakamurellaceae</taxon>
        <taxon>Nakamurella</taxon>
    </lineage>
</organism>
<feature type="domain" description="Thiamine pyrophosphate enzyme N-terminal TPP-binding" evidence="7">
    <location>
        <begin position="89"/>
        <end position="166"/>
    </location>
</feature>
<dbReference type="GO" id="GO:0019310">
    <property type="term" value="P:inositol catabolic process"/>
    <property type="evidence" value="ECO:0007669"/>
    <property type="project" value="InterPro"/>
</dbReference>
<protein>
    <submittedName>
        <fullName evidence="8">3D-(3,5/4)-trihydroxycyclohexane-1,2-dione acylhydrolase (Decyclizing)</fullName>
    </submittedName>
</protein>
<dbReference type="Pfam" id="PF02775">
    <property type="entry name" value="TPP_enzyme_C"/>
    <property type="match status" value="1"/>
</dbReference>
<dbReference type="CDD" id="cd07035">
    <property type="entry name" value="TPP_PYR_POX_like"/>
    <property type="match status" value="1"/>
</dbReference>
<dbReference type="Gene3D" id="3.40.50.970">
    <property type="match status" value="2"/>
</dbReference>
<feature type="domain" description="Thiamine pyrophosphate enzyme TPP-binding" evidence="6">
    <location>
        <begin position="452"/>
        <end position="611"/>
    </location>
</feature>
<dbReference type="PANTHER" id="PTHR18968">
    <property type="entry name" value="THIAMINE PYROPHOSPHATE ENZYMES"/>
    <property type="match status" value="1"/>
</dbReference>
<reference evidence="8" key="1">
    <citation type="journal article" date="2014" name="Int. J. Syst. Evol. Microbiol.">
        <title>Complete genome sequence of Corynebacterium casei LMG S-19264T (=DSM 44701T), isolated from a smear-ripened cheese.</title>
        <authorList>
            <consortium name="US DOE Joint Genome Institute (JGI-PGF)"/>
            <person name="Walter F."/>
            <person name="Albersmeier A."/>
            <person name="Kalinowski J."/>
            <person name="Ruckert C."/>
        </authorList>
    </citation>
    <scope>NUCLEOTIDE SEQUENCE</scope>
    <source>
        <strain evidence="8">CGMCC 4.7308</strain>
    </source>
</reference>
<proteinExistence type="inferred from homology"/>
<dbReference type="NCBIfam" id="TIGR04377">
    <property type="entry name" value="myo_inos_iolD"/>
    <property type="match status" value="1"/>
</dbReference>
<evidence type="ECO:0000259" key="7">
    <source>
        <dbReference type="Pfam" id="PF02776"/>
    </source>
</evidence>
<evidence type="ECO:0000259" key="6">
    <source>
        <dbReference type="Pfam" id="PF02775"/>
    </source>
</evidence>
<dbReference type="InterPro" id="IPR011766">
    <property type="entry name" value="TPP_enzyme_TPP-bd"/>
</dbReference>
<gene>
    <name evidence="8" type="ORF">GCM10011594_03990</name>
</gene>
<evidence type="ECO:0000256" key="4">
    <source>
        <dbReference type="SAM" id="MobiDB-lite"/>
    </source>
</evidence>
<sequence length="657" mass="69488">MTGAHADRPAAVPGDAPAAPAAGATADRAPDTVRLTVGQAVVRFLAAQYTERDGVRRRLFTGCFGIFGHGNVAGLGQALLQAEIDTPGLLPYHQGRNEQAMVHLAAGYARQQDRLQTFAVTASIGPGSTNMLTGAALATINRLPVLLLAGDVFATRVASPVLQELEQPYAGDLSVNDAFRPLSRFFDRVWRPEQLPSALLGAMRVLTDPAETGAVTLALPQDVQAQAWDWPAELFADRVWRIGRPPPEPAVVARAAEIIRSARRPFVVAGGGVIYGGADGALRRFVEATGIPVGETQAGKGSLPYDHPCNAGAVGATGNPAANALAREADVVLGIGTRYSDFTTASRTAFAAPGVRFVTVNVARLDAVKHAGLPVQADAREALDALTEALAGHRTDDAYRERVAALSRAWDETVVAAHRSGHGARTGTLAQAEVLGAVEAAMGPRDVVVCAAGSLPSDLHALWRTRDRKGYHVEYGYSCMGYEIPGGIGVRMAAPDRDVFVTMGDGSYLMMATELVTAVQEGIKIIVVLLQNHGYASIGALSESVGAQRFGTRYRYRDPATGRLDGALLPVDLAANAESLGVHVVRARTLAELTEALAAAKAADHAVLVHVDTDPFEPSPSGDGWWDVPVAEVSTLDSTARAYREYRDGKRAQRPYL</sequence>
<dbReference type="InterPro" id="IPR045229">
    <property type="entry name" value="TPP_enz"/>
</dbReference>
<comment type="similarity">
    <text evidence="1 3">Belongs to the TPP enzyme family.</text>
</comment>
<dbReference type="SUPFAM" id="SSF52467">
    <property type="entry name" value="DHS-like NAD/FAD-binding domain"/>
    <property type="match status" value="1"/>
</dbReference>
<dbReference type="GO" id="GO:0005948">
    <property type="term" value="C:acetolactate synthase complex"/>
    <property type="evidence" value="ECO:0007669"/>
    <property type="project" value="TreeGrafter"/>
</dbReference>
<dbReference type="InterPro" id="IPR029061">
    <property type="entry name" value="THDP-binding"/>
</dbReference>
<evidence type="ECO:0000256" key="3">
    <source>
        <dbReference type="RuleBase" id="RU362132"/>
    </source>
</evidence>
<dbReference type="PANTHER" id="PTHR18968:SF9">
    <property type="entry name" value="3D-(3,5_4)-TRIHYDROXYCYCLOHEXANE-1,2-DIONE HYDROLASE"/>
    <property type="match status" value="1"/>
</dbReference>
<feature type="domain" description="Thiamine pyrophosphate enzyme central" evidence="5">
    <location>
        <begin position="252"/>
        <end position="386"/>
    </location>
</feature>
<dbReference type="InterPro" id="IPR029035">
    <property type="entry name" value="DHS-like_NAD/FAD-binding_dom"/>
</dbReference>
<feature type="compositionally biased region" description="Low complexity" evidence="4">
    <location>
        <begin position="9"/>
        <end position="27"/>
    </location>
</feature>
<reference evidence="8" key="2">
    <citation type="submission" date="2020-09" db="EMBL/GenBank/DDBJ databases">
        <authorList>
            <person name="Sun Q."/>
            <person name="Zhou Y."/>
        </authorList>
    </citation>
    <scope>NUCLEOTIDE SEQUENCE</scope>
    <source>
        <strain evidence="8">CGMCC 4.7308</strain>
    </source>
</reference>
<dbReference type="Pfam" id="PF02776">
    <property type="entry name" value="TPP_enzyme_N"/>
    <property type="match status" value="1"/>
</dbReference>
<dbReference type="InterPro" id="IPR030817">
    <property type="entry name" value="Myo_inos_IolD"/>
</dbReference>
<dbReference type="SUPFAM" id="SSF52518">
    <property type="entry name" value="Thiamin diphosphate-binding fold (THDP-binding)"/>
    <property type="match status" value="2"/>
</dbReference>
<dbReference type="Pfam" id="PF00205">
    <property type="entry name" value="TPP_enzyme_M"/>
    <property type="match status" value="1"/>
</dbReference>
<evidence type="ECO:0000256" key="1">
    <source>
        <dbReference type="ARBA" id="ARBA00007812"/>
    </source>
</evidence>
<evidence type="ECO:0000313" key="8">
    <source>
        <dbReference type="EMBL" id="GGL87551.1"/>
    </source>
</evidence>
<feature type="region of interest" description="Disordered" evidence="4">
    <location>
        <begin position="1"/>
        <end position="27"/>
    </location>
</feature>
<accession>A0A917WA45</accession>
<dbReference type="InterPro" id="IPR012001">
    <property type="entry name" value="Thiamin_PyroP_enz_TPP-bd_dom"/>
</dbReference>
<evidence type="ECO:0000313" key="9">
    <source>
        <dbReference type="Proteomes" id="UP000655208"/>
    </source>
</evidence>
<dbReference type="Gene3D" id="3.40.50.1220">
    <property type="entry name" value="TPP-binding domain"/>
    <property type="match status" value="1"/>
</dbReference>